<dbReference type="SMART" id="SM00354">
    <property type="entry name" value="HTH_LACI"/>
    <property type="match status" value="1"/>
</dbReference>
<dbReference type="InterPro" id="IPR028082">
    <property type="entry name" value="Peripla_BP_I"/>
</dbReference>
<evidence type="ECO:0000313" key="6">
    <source>
        <dbReference type="EMBL" id="RDY31186.1"/>
    </source>
</evidence>
<gene>
    <name evidence="5" type="ORF">C8E03_104113</name>
    <name evidence="6" type="ORF">CG710_010910</name>
</gene>
<dbReference type="Gene3D" id="1.10.260.40">
    <property type="entry name" value="lambda repressor-like DNA-binding domains"/>
    <property type="match status" value="1"/>
</dbReference>
<dbReference type="Pfam" id="PF00356">
    <property type="entry name" value="LacI"/>
    <property type="match status" value="1"/>
</dbReference>
<dbReference type="EMBL" id="QICS01000004">
    <property type="protein sequence ID" value="PXV91105.1"/>
    <property type="molecule type" value="Genomic_DNA"/>
</dbReference>
<feature type="domain" description="HTH lacI-type" evidence="4">
    <location>
        <begin position="2"/>
        <end position="59"/>
    </location>
</feature>
<comment type="caution">
    <text evidence="5">The sequence shown here is derived from an EMBL/GenBank/DDBJ whole genome shotgun (WGS) entry which is preliminary data.</text>
</comment>
<evidence type="ECO:0000256" key="3">
    <source>
        <dbReference type="ARBA" id="ARBA00023163"/>
    </source>
</evidence>
<evidence type="ECO:0000313" key="7">
    <source>
        <dbReference type="Proteomes" id="UP000216411"/>
    </source>
</evidence>
<dbReference type="Proteomes" id="UP000216411">
    <property type="component" value="Unassembled WGS sequence"/>
</dbReference>
<proteinExistence type="predicted"/>
<dbReference type="OrthoDB" id="2029945at2"/>
<protein>
    <submittedName>
        <fullName evidence="5">LacI family transcriptional regulator</fullName>
    </submittedName>
</protein>
<dbReference type="GO" id="GO:0003700">
    <property type="term" value="F:DNA-binding transcription factor activity"/>
    <property type="evidence" value="ECO:0007669"/>
    <property type="project" value="TreeGrafter"/>
</dbReference>
<evidence type="ECO:0000313" key="8">
    <source>
        <dbReference type="Proteomes" id="UP000247523"/>
    </source>
</evidence>
<keyword evidence="1" id="KW-0805">Transcription regulation</keyword>
<dbReference type="GO" id="GO:0000976">
    <property type="term" value="F:transcription cis-regulatory region binding"/>
    <property type="evidence" value="ECO:0007669"/>
    <property type="project" value="TreeGrafter"/>
</dbReference>
<evidence type="ECO:0000256" key="2">
    <source>
        <dbReference type="ARBA" id="ARBA00023125"/>
    </source>
</evidence>
<keyword evidence="7" id="KW-1185">Reference proteome</keyword>
<dbReference type="PANTHER" id="PTHR30146">
    <property type="entry name" value="LACI-RELATED TRANSCRIPTIONAL REPRESSOR"/>
    <property type="match status" value="1"/>
</dbReference>
<evidence type="ECO:0000256" key="1">
    <source>
        <dbReference type="ARBA" id="ARBA00023015"/>
    </source>
</evidence>
<name>A0A255NT24_9FIRM</name>
<evidence type="ECO:0000259" key="4">
    <source>
        <dbReference type="PROSITE" id="PS50932"/>
    </source>
</evidence>
<dbReference type="PROSITE" id="PS50932">
    <property type="entry name" value="HTH_LACI_2"/>
    <property type="match status" value="1"/>
</dbReference>
<accession>A0A255NT24</accession>
<reference evidence="6 7" key="1">
    <citation type="journal article" date="2017" name="Genome Announc.">
        <title>Draft Genome Sequence of a Sporulating and Motile Strain of Lachnotalea glycerini Isolated from Water in Quebec City, Canada.</title>
        <authorList>
            <person name="Maheux A.F."/>
            <person name="Boudreau D.K."/>
            <person name="Berube E."/>
            <person name="Boissinot M."/>
            <person name="Raymond F."/>
            <person name="Brodeur S."/>
            <person name="Corbeil J."/>
            <person name="Isabel S."/>
            <person name="Omar R.F."/>
            <person name="Bergeron M.G."/>
        </authorList>
    </citation>
    <scope>NUCLEOTIDE SEQUENCE [LARGE SCALE GENOMIC DNA]</scope>
    <source>
        <strain evidence="6 7">CCRI-19302</strain>
    </source>
</reference>
<dbReference type="AlphaFoldDB" id="A0A255NT24"/>
<reference evidence="6" key="3">
    <citation type="submission" date="2018-07" db="EMBL/GenBank/DDBJ databases">
        <authorList>
            <person name="Quirk P.G."/>
            <person name="Krulwich T.A."/>
        </authorList>
    </citation>
    <scope>NUCLEOTIDE SEQUENCE</scope>
    <source>
        <strain evidence="6">CCRI-19302</strain>
    </source>
</reference>
<evidence type="ECO:0000313" key="5">
    <source>
        <dbReference type="EMBL" id="PXV91105.1"/>
    </source>
</evidence>
<dbReference type="RefSeq" id="WP_094377773.1">
    <property type="nucleotide sequence ID" value="NZ_NOKA02000020.1"/>
</dbReference>
<organism evidence="5 8">
    <name type="scientific">Lachnotalea glycerini</name>
    <dbReference type="NCBI Taxonomy" id="1763509"/>
    <lineage>
        <taxon>Bacteria</taxon>
        <taxon>Bacillati</taxon>
        <taxon>Bacillota</taxon>
        <taxon>Clostridia</taxon>
        <taxon>Lachnospirales</taxon>
        <taxon>Lachnospiraceae</taxon>
        <taxon>Lachnotalea</taxon>
    </lineage>
</organism>
<dbReference type="PANTHER" id="PTHR30146:SF109">
    <property type="entry name" value="HTH-TYPE TRANSCRIPTIONAL REGULATOR GALS"/>
    <property type="match status" value="1"/>
</dbReference>
<dbReference type="CDD" id="cd01392">
    <property type="entry name" value="HTH_LacI"/>
    <property type="match status" value="1"/>
</dbReference>
<dbReference type="InterPro" id="IPR046335">
    <property type="entry name" value="LacI/GalR-like_sensor"/>
</dbReference>
<dbReference type="Pfam" id="PF13377">
    <property type="entry name" value="Peripla_BP_3"/>
    <property type="match status" value="1"/>
</dbReference>
<dbReference type="Gene3D" id="3.40.50.2300">
    <property type="match status" value="2"/>
</dbReference>
<reference evidence="5 8" key="2">
    <citation type="submission" date="2018-05" db="EMBL/GenBank/DDBJ databases">
        <title>Genomic Encyclopedia of Type Strains, Phase IV (KMG-IV): sequencing the most valuable type-strain genomes for metagenomic binning, comparative biology and taxonomic classification.</title>
        <authorList>
            <person name="Goeker M."/>
        </authorList>
    </citation>
    <scope>NUCLEOTIDE SEQUENCE [LARGE SCALE GENOMIC DNA]</scope>
    <source>
        <strain evidence="5 8">DSM 28816</strain>
    </source>
</reference>
<dbReference type="InterPro" id="IPR000843">
    <property type="entry name" value="HTH_LacI"/>
</dbReference>
<dbReference type="SUPFAM" id="SSF47413">
    <property type="entry name" value="lambda repressor-like DNA-binding domains"/>
    <property type="match status" value="1"/>
</dbReference>
<dbReference type="InterPro" id="IPR010982">
    <property type="entry name" value="Lambda_DNA-bd_dom_sf"/>
</dbReference>
<keyword evidence="3" id="KW-0804">Transcription</keyword>
<dbReference type="SUPFAM" id="SSF53822">
    <property type="entry name" value="Periplasmic binding protein-like I"/>
    <property type="match status" value="1"/>
</dbReference>
<dbReference type="Proteomes" id="UP000247523">
    <property type="component" value="Unassembled WGS sequence"/>
</dbReference>
<keyword evidence="2" id="KW-0238">DNA-binding</keyword>
<dbReference type="EMBL" id="NOKA02000020">
    <property type="protein sequence ID" value="RDY31186.1"/>
    <property type="molecule type" value="Genomic_DNA"/>
</dbReference>
<sequence length="336" mass="38121">MATIREIADYTNLSASTVSIVLSGKSAARNISEKTTKKILEAAKELGYTPNISARRLRNNNTKKYVSVFWANDFRAPLLFEFIKGMQQYIEKSATDIEIVLRLFTPDLLEKTAQPDQLAMYSANVICTASSKDLDYLERTNFITPIVLYNRVSEKYSNVYVNNEALGTKAAEIFISHNRKNAIVFTVKKSQYIYSEKRMLGFMNTFNNSGGITTVINAPENTLRSAYSVIKEAQQVFKNADCVFCLHDRFAISYLNYIRNSDLISVPDAQEIISIGAHDSDNYESLHIPLSIIEVPICEMGQECMRIVTERLNGDQYEIESHIVDFNYIERASTLQ</sequence>